<gene>
    <name evidence="8" type="ORF">GCM10011358_21390</name>
</gene>
<keyword evidence="4 6" id="KW-1133">Transmembrane helix</keyword>
<comment type="subcellular location">
    <subcellularLocation>
        <location evidence="1">Cell membrane</location>
        <topology evidence="1">Multi-pass membrane protein</topology>
    </subcellularLocation>
</comment>
<evidence type="ECO:0000256" key="5">
    <source>
        <dbReference type="ARBA" id="ARBA00023136"/>
    </source>
</evidence>
<keyword evidence="5 6" id="KW-0472">Membrane</keyword>
<dbReference type="PROSITE" id="PS50850">
    <property type="entry name" value="MFS"/>
    <property type="match status" value="1"/>
</dbReference>
<keyword evidence="9" id="KW-1185">Reference proteome</keyword>
<accession>A0ABQ1QN26</accession>
<evidence type="ECO:0000256" key="1">
    <source>
        <dbReference type="ARBA" id="ARBA00004651"/>
    </source>
</evidence>
<comment type="caution">
    <text evidence="8">The sequence shown here is derived from an EMBL/GenBank/DDBJ whole genome shotgun (WGS) entry which is preliminary data.</text>
</comment>
<keyword evidence="3 6" id="KW-0812">Transmembrane</keyword>
<feature type="transmembrane region" description="Helical" evidence="6">
    <location>
        <begin position="226"/>
        <end position="247"/>
    </location>
</feature>
<name>A0ABQ1QN26_9RHOB</name>
<proteinExistence type="predicted"/>
<feature type="transmembrane region" description="Helical" evidence="6">
    <location>
        <begin position="56"/>
        <end position="79"/>
    </location>
</feature>
<feature type="domain" description="Major facilitator superfamily (MFS) profile" evidence="7">
    <location>
        <begin position="1"/>
        <end position="406"/>
    </location>
</feature>
<evidence type="ECO:0000313" key="9">
    <source>
        <dbReference type="Proteomes" id="UP000617355"/>
    </source>
</evidence>
<dbReference type="Proteomes" id="UP000617355">
    <property type="component" value="Unassembled WGS sequence"/>
</dbReference>
<keyword evidence="2" id="KW-1003">Cell membrane</keyword>
<dbReference type="InterPro" id="IPR036259">
    <property type="entry name" value="MFS_trans_sf"/>
</dbReference>
<evidence type="ECO:0000256" key="2">
    <source>
        <dbReference type="ARBA" id="ARBA00022475"/>
    </source>
</evidence>
<feature type="transmembrane region" description="Helical" evidence="6">
    <location>
        <begin position="317"/>
        <end position="342"/>
    </location>
</feature>
<evidence type="ECO:0000256" key="6">
    <source>
        <dbReference type="SAM" id="Phobius"/>
    </source>
</evidence>
<organism evidence="8 9">
    <name type="scientific">Sinisalibacter lacisalsi</name>
    <dbReference type="NCBI Taxonomy" id="1526570"/>
    <lineage>
        <taxon>Bacteria</taxon>
        <taxon>Pseudomonadati</taxon>
        <taxon>Pseudomonadota</taxon>
        <taxon>Alphaproteobacteria</taxon>
        <taxon>Rhodobacterales</taxon>
        <taxon>Roseobacteraceae</taxon>
        <taxon>Sinisalibacter</taxon>
    </lineage>
</organism>
<dbReference type="Gene3D" id="1.20.1250.20">
    <property type="entry name" value="MFS general substrate transporter like domains"/>
    <property type="match status" value="1"/>
</dbReference>
<evidence type="ECO:0000259" key="7">
    <source>
        <dbReference type="PROSITE" id="PS50850"/>
    </source>
</evidence>
<evidence type="ECO:0000256" key="4">
    <source>
        <dbReference type="ARBA" id="ARBA00022989"/>
    </source>
</evidence>
<feature type="transmembrane region" description="Helical" evidence="6">
    <location>
        <begin position="291"/>
        <end position="311"/>
    </location>
</feature>
<feature type="transmembrane region" description="Helical" evidence="6">
    <location>
        <begin position="354"/>
        <end position="376"/>
    </location>
</feature>
<sequence>MSAAEQDTPQGFAAIRNNAPLRRLLIAQTPADLADWLDFTALAALLAYAWEVEPFVFALLAVAMGLPYMLVGPLAGVIADRLPLRGVMVGANLAKAGATAMFALAQDWPLLLALVFLRGAFDSFFTPARQAAIQALTTPRDRAAMNGLSLGLNQATKIVAPALGGVLLVVLAPGEVFLLNAGVSLLAALLLLRLAPIPRDDTEATTGGMVAQLVEGWRMAIGRPRLVNALGLMAIGFFAVFLYDSFFAPLTRDFGFSEVQLGLILSAVGAGGVIGALFSGRAGGTRPFRQVALAMAAAGLLVIAVGLTAALGLGLSFALFLTGSTLVGFTSAATLVPIRTVIQNETPPSHMARMAALSEAVNTLAILSAPFIGAAIAEATTLGYAFVAGGTVALAGAALAACADRA</sequence>
<feature type="transmembrane region" description="Helical" evidence="6">
    <location>
        <begin position="259"/>
        <end position="279"/>
    </location>
</feature>
<dbReference type="InterPro" id="IPR011701">
    <property type="entry name" value="MFS"/>
</dbReference>
<dbReference type="SUPFAM" id="SSF103473">
    <property type="entry name" value="MFS general substrate transporter"/>
    <property type="match status" value="1"/>
</dbReference>
<dbReference type="PANTHER" id="PTHR23513:SF11">
    <property type="entry name" value="STAPHYLOFERRIN A TRANSPORTER"/>
    <property type="match status" value="1"/>
</dbReference>
<dbReference type="InterPro" id="IPR020846">
    <property type="entry name" value="MFS_dom"/>
</dbReference>
<dbReference type="CDD" id="cd06173">
    <property type="entry name" value="MFS_MefA_like"/>
    <property type="match status" value="1"/>
</dbReference>
<evidence type="ECO:0000313" key="8">
    <source>
        <dbReference type="EMBL" id="GGD37356.1"/>
    </source>
</evidence>
<dbReference type="EMBL" id="BMGI01000003">
    <property type="protein sequence ID" value="GGD37356.1"/>
    <property type="molecule type" value="Genomic_DNA"/>
</dbReference>
<dbReference type="PANTHER" id="PTHR23513">
    <property type="entry name" value="INTEGRAL MEMBRANE EFFLUX PROTEIN-RELATED"/>
    <property type="match status" value="1"/>
</dbReference>
<evidence type="ECO:0000256" key="3">
    <source>
        <dbReference type="ARBA" id="ARBA00022692"/>
    </source>
</evidence>
<protein>
    <submittedName>
        <fullName evidence="8">MFS transporter</fullName>
    </submittedName>
</protein>
<dbReference type="Pfam" id="PF07690">
    <property type="entry name" value="MFS_1"/>
    <property type="match status" value="1"/>
</dbReference>
<feature type="transmembrane region" description="Helical" evidence="6">
    <location>
        <begin position="100"/>
        <end position="121"/>
    </location>
</feature>
<feature type="transmembrane region" description="Helical" evidence="6">
    <location>
        <begin position="158"/>
        <end position="191"/>
    </location>
</feature>
<dbReference type="RefSeq" id="WP_188527644.1">
    <property type="nucleotide sequence ID" value="NZ_BMGI01000003.1"/>
</dbReference>
<reference evidence="9" key="1">
    <citation type="journal article" date="2019" name="Int. J. Syst. Evol. Microbiol.">
        <title>The Global Catalogue of Microorganisms (GCM) 10K type strain sequencing project: providing services to taxonomists for standard genome sequencing and annotation.</title>
        <authorList>
            <consortium name="The Broad Institute Genomics Platform"/>
            <consortium name="The Broad Institute Genome Sequencing Center for Infectious Disease"/>
            <person name="Wu L."/>
            <person name="Ma J."/>
        </authorList>
    </citation>
    <scope>NUCLEOTIDE SEQUENCE [LARGE SCALE GENOMIC DNA]</scope>
    <source>
        <strain evidence="9">CGMCC 1.12922</strain>
    </source>
</reference>
<feature type="transmembrane region" description="Helical" evidence="6">
    <location>
        <begin position="382"/>
        <end position="403"/>
    </location>
</feature>